<dbReference type="GeneTree" id="ENSGT00390000015470"/>
<dbReference type="InterPro" id="IPR036742">
    <property type="entry name" value="ATP_synth_F1_esu_sf_mt"/>
</dbReference>
<dbReference type="STRING" id="13616.ENSMODP00000046950"/>
<organism evidence="4 5">
    <name type="scientific">Monodelphis domestica</name>
    <name type="common">Gray short-tailed opossum</name>
    <dbReference type="NCBI Taxonomy" id="13616"/>
    <lineage>
        <taxon>Eukaryota</taxon>
        <taxon>Metazoa</taxon>
        <taxon>Chordata</taxon>
        <taxon>Craniata</taxon>
        <taxon>Vertebrata</taxon>
        <taxon>Euteleostomi</taxon>
        <taxon>Mammalia</taxon>
        <taxon>Metatheria</taxon>
        <taxon>Didelphimorphia</taxon>
        <taxon>Didelphidae</taxon>
        <taxon>Monodelphis</taxon>
    </lineage>
</organism>
<name>A0A5F8GHE8_MONDO</name>
<evidence type="ECO:0000256" key="2">
    <source>
        <dbReference type="ARBA" id="ARBA00023196"/>
    </source>
</evidence>
<evidence type="ECO:0000256" key="1">
    <source>
        <dbReference type="ARBA" id="ARBA00009502"/>
    </source>
</evidence>
<dbReference type="InParanoid" id="A0A5F8GHE8"/>
<reference evidence="4" key="3">
    <citation type="submission" date="2025-09" db="UniProtKB">
        <authorList>
            <consortium name="Ensembl"/>
        </authorList>
    </citation>
    <scope>IDENTIFICATION</scope>
</reference>
<dbReference type="AlphaFoldDB" id="A0A5F8GHE8"/>
<sequence>MVAYGRWAGLSYSRYSQIDAKAERDALKTEFKANAEKASGSHVKRVEVQKES</sequence>
<dbReference type="GO" id="GO:0046933">
    <property type="term" value="F:proton-transporting ATP synthase activity, rotational mechanism"/>
    <property type="evidence" value="ECO:0007669"/>
    <property type="project" value="InterPro"/>
</dbReference>
<evidence type="ECO:0000313" key="5">
    <source>
        <dbReference type="Proteomes" id="UP000002280"/>
    </source>
</evidence>
<dbReference type="Gene3D" id="1.10.1620.20">
    <property type="entry name" value="ATP synthase, F1 complex, epsilon subunit superfamily, mitochondrial"/>
    <property type="match status" value="1"/>
</dbReference>
<dbReference type="Proteomes" id="UP000002280">
    <property type="component" value="Chromosome 3"/>
</dbReference>
<dbReference type="PANTHER" id="PTHR12448:SF0">
    <property type="entry name" value="ATP SYNTHASE SUBUNIT EPSILON, MITOCHONDRIAL"/>
    <property type="match status" value="1"/>
</dbReference>
<keyword evidence="5" id="KW-1185">Reference proteome</keyword>
<keyword evidence="3" id="KW-0066">ATP synthesis</keyword>
<dbReference type="SUPFAM" id="SSF48690">
    <property type="entry name" value="Epsilon subunit of mitochondrial F1F0-ATP synthase"/>
    <property type="match status" value="1"/>
</dbReference>
<comment type="similarity">
    <text evidence="1">Belongs to the eukaryotic ATPase epsilon family.</text>
</comment>
<protein>
    <recommendedName>
        <fullName evidence="6">ATP synthase subunit epsilon, mitochondrial</fullName>
    </recommendedName>
</protein>
<dbReference type="GO" id="GO:0005743">
    <property type="term" value="C:mitochondrial inner membrane"/>
    <property type="evidence" value="ECO:0000318"/>
    <property type="project" value="GO_Central"/>
</dbReference>
<dbReference type="Bgee" id="ENSMODG00000037887">
    <property type="expression patterns" value="Expressed in blood and 11 other cell types or tissues"/>
</dbReference>
<dbReference type="InterPro" id="IPR006721">
    <property type="entry name" value="ATP_synth_F1_esu_mt"/>
</dbReference>
<accession>A0A5F8GHE8</accession>
<evidence type="ECO:0000256" key="3">
    <source>
        <dbReference type="ARBA" id="ARBA00023310"/>
    </source>
</evidence>
<evidence type="ECO:0008006" key="6">
    <source>
        <dbReference type="Google" id="ProtNLM"/>
    </source>
</evidence>
<evidence type="ECO:0000313" key="4">
    <source>
        <dbReference type="Ensembl" id="ENSMODP00000046950.1"/>
    </source>
</evidence>
<keyword evidence="2" id="KW-0139">CF(1)</keyword>
<reference evidence="4 5" key="1">
    <citation type="journal article" date="2007" name="Nature">
        <title>Genome of the marsupial Monodelphis domestica reveals innovation in non-coding sequences.</title>
        <authorList>
            <person name="Mikkelsen T.S."/>
            <person name="Wakefield M.J."/>
            <person name="Aken B."/>
            <person name="Amemiya C.T."/>
            <person name="Chang J.L."/>
            <person name="Duke S."/>
            <person name="Garber M."/>
            <person name="Gentles A.J."/>
            <person name="Goodstadt L."/>
            <person name="Heger A."/>
            <person name="Jurka J."/>
            <person name="Kamal M."/>
            <person name="Mauceli E."/>
            <person name="Searle S.M."/>
            <person name="Sharpe T."/>
            <person name="Baker M.L."/>
            <person name="Batzer M.A."/>
            <person name="Benos P.V."/>
            <person name="Belov K."/>
            <person name="Clamp M."/>
            <person name="Cook A."/>
            <person name="Cuff J."/>
            <person name="Das R."/>
            <person name="Davidow L."/>
            <person name="Deakin J.E."/>
            <person name="Fazzari M.J."/>
            <person name="Glass J.L."/>
            <person name="Grabherr M."/>
            <person name="Greally J.M."/>
            <person name="Gu W."/>
            <person name="Hore T.A."/>
            <person name="Huttley G.A."/>
            <person name="Kleber M."/>
            <person name="Jirtle R.L."/>
            <person name="Koina E."/>
            <person name="Lee J.T."/>
            <person name="Mahony S."/>
            <person name="Marra M.A."/>
            <person name="Miller R.D."/>
            <person name="Nicholls R.D."/>
            <person name="Oda M."/>
            <person name="Papenfuss A.T."/>
            <person name="Parra Z.E."/>
            <person name="Pollock D.D."/>
            <person name="Ray D.A."/>
            <person name="Schein J.E."/>
            <person name="Speed T.P."/>
            <person name="Thompson K."/>
            <person name="VandeBerg J.L."/>
            <person name="Wade C.M."/>
            <person name="Walker J.A."/>
            <person name="Waters P.D."/>
            <person name="Webber C."/>
            <person name="Weidman J.R."/>
            <person name="Xie X."/>
            <person name="Zody M.C."/>
            <person name="Baldwin J."/>
            <person name="Abdouelleil A."/>
            <person name="Abdulkadir J."/>
            <person name="Abebe A."/>
            <person name="Abera B."/>
            <person name="Abreu J."/>
            <person name="Acer S.C."/>
            <person name="Aftuck L."/>
            <person name="Alexander A."/>
            <person name="An P."/>
            <person name="Anderson E."/>
            <person name="Anderson S."/>
            <person name="Arachi H."/>
            <person name="Azer M."/>
            <person name="Bachantsang P."/>
            <person name="Barry A."/>
            <person name="Bayul T."/>
            <person name="Berlin A."/>
            <person name="Bessette D."/>
            <person name="Bloom T."/>
            <person name="Bloom T."/>
            <person name="Boguslavskiy L."/>
            <person name="Bonnet C."/>
            <person name="Boukhgalter B."/>
            <person name="Bourzgui I."/>
            <person name="Brown A."/>
            <person name="Cahill P."/>
            <person name="Channer S."/>
            <person name="Cheshatsang Y."/>
            <person name="Chuda L."/>
            <person name="Citroen M."/>
            <person name="Collymore A."/>
            <person name="Cooke P."/>
            <person name="Costello M."/>
            <person name="D'Aco K."/>
            <person name="Daza R."/>
            <person name="De Haan G."/>
            <person name="DeGray S."/>
            <person name="DeMaso C."/>
            <person name="Dhargay N."/>
            <person name="Dooley K."/>
            <person name="Dooley E."/>
            <person name="Doricent M."/>
            <person name="Dorje P."/>
            <person name="Dorjee K."/>
            <person name="Dupes A."/>
            <person name="Elong R."/>
            <person name="Falk J."/>
            <person name="Farina A."/>
            <person name="Faro S."/>
            <person name="Ferguson D."/>
            <person name="Fisher S."/>
            <person name="Foley C.D."/>
            <person name="Franke A."/>
            <person name="Friedrich D."/>
            <person name="Gadbois L."/>
            <person name="Gearin G."/>
            <person name="Gearin C.R."/>
            <person name="Giannoukos G."/>
            <person name="Goode T."/>
            <person name="Graham J."/>
            <person name="Grandbois E."/>
            <person name="Grewal S."/>
            <person name="Gyaltsen K."/>
            <person name="Hafez N."/>
            <person name="Hagos B."/>
            <person name="Hall J."/>
            <person name="Henson C."/>
            <person name="Hollinger A."/>
            <person name="Honan T."/>
            <person name="Huard M.D."/>
            <person name="Hughes L."/>
            <person name="Hurhula B."/>
            <person name="Husby M.E."/>
            <person name="Kamat A."/>
            <person name="Kanga B."/>
            <person name="Kashin S."/>
            <person name="Khazanovich D."/>
            <person name="Kisner P."/>
            <person name="Lance K."/>
            <person name="Lara M."/>
            <person name="Lee W."/>
            <person name="Lennon N."/>
            <person name="Letendre F."/>
            <person name="LeVine R."/>
            <person name="Lipovsky A."/>
            <person name="Liu X."/>
            <person name="Liu J."/>
            <person name="Liu S."/>
            <person name="Lokyitsang T."/>
            <person name="Lokyitsang Y."/>
            <person name="Lubonja R."/>
            <person name="Lui A."/>
            <person name="MacDonald P."/>
            <person name="Magnisalis V."/>
            <person name="Maru K."/>
            <person name="Matthews C."/>
            <person name="McCusker W."/>
            <person name="McDonough S."/>
            <person name="Mehta T."/>
            <person name="Meldrim J."/>
            <person name="Meneus L."/>
            <person name="Mihai O."/>
            <person name="Mihalev A."/>
            <person name="Mihova T."/>
            <person name="Mittelman R."/>
            <person name="Mlenga V."/>
            <person name="Montmayeur A."/>
            <person name="Mulrain L."/>
            <person name="Navidi A."/>
            <person name="Naylor J."/>
            <person name="Negash T."/>
            <person name="Nguyen T."/>
            <person name="Nguyen N."/>
            <person name="Nicol R."/>
            <person name="Norbu C."/>
            <person name="Norbu N."/>
            <person name="Novod N."/>
            <person name="O'Neill B."/>
            <person name="Osman S."/>
            <person name="Markiewicz E."/>
            <person name="Oyono O.L."/>
            <person name="Patti C."/>
            <person name="Phunkhang P."/>
            <person name="Pierre F."/>
            <person name="Priest M."/>
            <person name="Raghuraman S."/>
            <person name="Rege F."/>
            <person name="Reyes R."/>
            <person name="Rise C."/>
            <person name="Rogov P."/>
            <person name="Ross K."/>
            <person name="Ryan E."/>
            <person name="Settipalli S."/>
            <person name="Shea T."/>
            <person name="Sherpa N."/>
            <person name="Shi L."/>
            <person name="Shih D."/>
            <person name="Sparrow T."/>
            <person name="Spaulding J."/>
            <person name="Stalker J."/>
            <person name="Stange-Thomann N."/>
            <person name="Stavropoulos S."/>
            <person name="Stone C."/>
            <person name="Strader C."/>
            <person name="Tesfaye S."/>
            <person name="Thomson T."/>
            <person name="Thoulutsang Y."/>
            <person name="Thoulutsang D."/>
            <person name="Topham K."/>
            <person name="Topping I."/>
            <person name="Tsamla T."/>
            <person name="Vassiliev H."/>
            <person name="Vo A."/>
            <person name="Wangchuk T."/>
            <person name="Wangdi T."/>
            <person name="Weiand M."/>
            <person name="Wilkinson J."/>
            <person name="Wilson A."/>
            <person name="Yadav S."/>
            <person name="Young G."/>
            <person name="Yu Q."/>
            <person name="Zembek L."/>
            <person name="Zhong D."/>
            <person name="Zimmer A."/>
            <person name="Zwirko Z."/>
            <person name="Jaffe D.B."/>
            <person name="Alvarez P."/>
            <person name="Brockman W."/>
            <person name="Butler J."/>
            <person name="Chin C."/>
            <person name="Gnerre S."/>
            <person name="MacCallum I."/>
            <person name="Graves J.A."/>
            <person name="Ponting C.P."/>
            <person name="Breen M."/>
            <person name="Samollow P.B."/>
            <person name="Lander E.S."/>
            <person name="Lindblad-Toh K."/>
        </authorList>
    </citation>
    <scope>NUCLEOTIDE SEQUENCE [LARGE SCALE GENOMIC DNA]</scope>
</reference>
<dbReference type="PANTHER" id="PTHR12448">
    <property type="entry name" value="ATP SYNTHASE EPSILON CHAIN, MITOCHONDRIAL"/>
    <property type="match status" value="1"/>
</dbReference>
<proteinExistence type="inferred from homology"/>
<reference evidence="4" key="2">
    <citation type="submission" date="2025-08" db="UniProtKB">
        <authorList>
            <consortium name="Ensembl"/>
        </authorList>
    </citation>
    <scope>IDENTIFICATION</scope>
</reference>
<dbReference type="Pfam" id="PF04627">
    <property type="entry name" value="ATP-synt_Eps"/>
    <property type="match status" value="1"/>
</dbReference>
<dbReference type="Ensembl" id="ENSMODT00000054610.1">
    <property type="protein sequence ID" value="ENSMODP00000046950.1"/>
    <property type="gene ID" value="ENSMODG00000037887.1"/>
</dbReference>
<dbReference type="GO" id="GO:0042776">
    <property type="term" value="P:proton motive force-driven mitochondrial ATP synthesis"/>
    <property type="evidence" value="ECO:0000318"/>
    <property type="project" value="GO_Central"/>
</dbReference>
<dbReference type="CDD" id="cd12153">
    <property type="entry name" value="F1-ATPase_epsilon"/>
    <property type="match status" value="1"/>
</dbReference>
<dbReference type="GO" id="GO:0045259">
    <property type="term" value="C:proton-transporting ATP synthase complex"/>
    <property type="evidence" value="ECO:0007669"/>
    <property type="project" value="UniProtKB-KW"/>
</dbReference>